<keyword evidence="12" id="KW-0464">Manganese</keyword>
<dbReference type="SUPFAM" id="SSF52540">
    <property type="entry name" value="P-loop containing nucleoside triphosphate hydrolases"/>
    <property type="match status" value="1"/>
</dbReference>
<keyword evidence="9" id="KW-0460">Magnesium</keyword>
<dbReference type="GO" id="GO:0046872">
    <property type="term" value="F:metal ion binding"/>
    <property type="evidence" value="ECO:0007669"/>
    <property type="project" value="UniProtKB-KW"/>
</dbReference>
<evidence type="ECO:0000313" key="19">
    <source>
        <dbReference type="EMBL" id="KAF9335005.1"/>
    </source>
</evidence>
<dbReference type="GO" id="GO:0003677">
    <property type="term" value="F:DNA binding"/>
    <property type="evidence" value="ECO:0007669"/>
    <property type="project" value="InterPro"/>
</dbReference>
<feature type="domain" description="Dicer dsRNA-binding fold" evidence="18">
    <location>
        <begin position="621"/>
        <end position="712"/>
    </location>
</feature>
<evidence type="ECO:0000256" key="4">
    <source>
        <dbReference type="ARBA" id="ARBA00022737"/>
    </source>
</evidence>
<evidence type="ECO:0000256" key="7">
    <source>
        <dbReference type="ARBA" id="ARBA00022806"/>
    </source>
</evidence>
<proteinExistence type="inferred from homology"/>
<dbReference type="PROSITE" id="PS51327">
    <property type="entry name" value="DICER_DSRBF"/>
    <property type="match status" value="1"/>
</dbReference>
<dbReference type="PANTHER" id="PTHR14950">
    <property type="entry name" value="DICER-RELATED"/>
    <property type="match status" value="1"/>
</dbReference>
<evidence type="ECO:0000256" key="1">
    <source>
        <dbReference type="ARBA" id="ARBA00001936"/>
    </source>
</evidence>
<dbReference type="Pfam" id="PF00271">
    <property type="entry name" value="Helicase_C"/>
    <property type="match status" value="1"/>
</dbReference>
<dbReference type="CDD" id="cd18802">
    <property type="entry name" value="SF2_C_dicer"/>
    <property type="match status" value="1"/>
</dbReference>
<name>A0A9P5SPU8_9FUNG</name>
<evidence type="ECO:0000259" key="17">
    <source>
        <dbReference type="PROSITE" id="PS51194"/>
    </source>
</evidence>
<keyword evidence="5" id="KW-0547">Nucleotide-binding</keyword>
<evidence type="ECO:0000256" key="14">
    <source>
        <dbReference type="SAM" id="MobiDB-lite"/>
    </source>
</evidence>
<evidence type="ECO:0000256" key="13">
    <source>
        <dbReference type="PROSITE-ProRule" id="PRU00657"/>
    </source>
</evidence>
<evidence type="ECO:0000259" key="18">
    <source>
        <dbReference type="PROSITE" id="PS51327"/>
    </source>
</evidence>
<dbReference type="PANTHER" id="PTHR14950:SF37">
    <property type="entry name" value="ENDORIBONUCLEASE DICER"/>
    <property type="match status" value="1"/>
</dbReference>
<dbReference type="Pfam" id="PF04851">
    <property type="entry name" value="ResIII"/>
    <property type="match status" value="1"/>
</dbReference>
<keyword evidence="4" id="KW-0677">Repeat</keyword>
<dbReference type="SMART" id="SM00487">
    <property type="entry name" value="DEXDc"/>
    <property type="match status" value="1"/>
</dbReference>
<dbReference type="InterPro" id="IPR036389">
    <property type="entry name" value="RNase_III_sf"/>
</dbReference>
<dbReference type="SUPFAM" id="SSF69065">
    <property type="entry name" value="RNase III domain-like"/>
    <property type="match status" value="2"/>
</dbReference>
<dbReference type="InterPro" id="IPR038248">
    <property type="entry name" value="Dicer_dimer_sf"/>
</dbReference>
<dbReference type="PROSITE" id="PS50142">
    <property type="entry name" value="RNASE_3_2"/>
    <property type="match status" value="2"/>
</dbReference>
<evidence type="ECO:0000256" key="11">
    <source>
        <dbReference type="ARBA" id="ARBA00023158"/>
    </source>
</evidence>
<dbReference type="PROSITE" id="PS51192">
    <property type="entry name" value="HELICASE_ATP_BIND_1"/>
    <property type="match status" value="1"/>
</dbReference>
<dbReference type="SMART" id="SM00490">
    <property type="entry name" value="HELICc"/>
    <property type="match status" value="1"/>
</dbReference>
<dbReference type="GO" id="GO:0004525">
    <property type="term" value="F:ribonuclease III activity"/>
    <property type="evidence" value="ECO:0007669"/>
    <property type="project" value="InterPro"/>
</dbReference>
<evidence type="ECO:0000256" key="8">
    <source>
        <dbReference type="ARBA" id="ARBA00022840"/>
    </source>
</evidence>
<dbReference type="Pfam" id="PF03368">
    <property type="entry name" value="Dicer_dimer"/>
    <property type="match status" value="1"/>
</dbReference>
<feature type="compositionally biased region" description="Polar residues" evidence="14">
    <location>
        <begin position="21"/>
        <end position="36"/>
    </location>
</feature>
<dbReference type="InterPro" id="IPR006935">
    <property type="entry name" value="Helicase/UvrB_N"/>
</dbReference>
<keyword evidence="8" id="KW-0067">ATP-binding</keyword>
<dbReference type="CDD" id="cd00593">
    <property type="entry name" value="RIBOc"/>
    <property type="match status" value="2"/>
</dbReference>
<dbReference type="PROSITE" id="PS00517">
    <property type="entry name" value="RNASE_3_1"/>
    <property type="match status" value="1"/>
</dbReference>
<dbReference type="SMART" id="SM00535">
    <property type="entry name" value="RIBOc"/>
    <property type="match status" value="2"/>
</dbReference>
<feature type="domain" description="RNase III" evidence="15">
    <location>
        <begin position="1212"/>
        <end position="1369"/>
    </location>
</feature>
<dbReference type="GO" id="GO:0006396">
    <property type="term" value="P:RNA processing"/>
    <property type="evidence" value="ECO:0007669"/>
    <property type="project" value="InterPro"/>
</dbReference>
<evidence type="ECO:0000256" key="5">
    <source>
        <dbReference type="ARBA" id="ARBA00022741"/>
    </source>
</evidence>
<evidence type="ECO:0000256" key="3">
    <source>
        <dbReference type="ARBA" id="ARBA00022723"/>
    </source>
</evidence>
<dbReference type="GO" id="GO:0003723">
    <property type="term" value="F:RNA binding"/>
    <property type="evidence" value="ECO:0007669"/>
    <property type="project" value="UniProtKB-UniRule"/>
</dbReference>
<comment type="cofactor">
    <cofactor evidence="2">
        <name>Mg(2+)</name>
        <dbReference type="ChEBI" id="CHEBI:18420"/>
    </cofactor>
</comment>
<evidence type="ECO:0000313" key="20">
    <source>
        <dbReference type="Proteomes" id="UP000696485"/>
    </source>
</evidence>
<dbReference type="CDD" id="cd18034">
    <property type="entry name" value="DEXHc_dicer"/>
    <property type="match status" value="1"/>
</dbReference>
<dbReference type="InterPro" id="IPR001650">
    <property type="entry name" value="Helicase_C-like"/>
</dbReference>
<accession>A0A9P5SPU8</accession>
<evidence type="ECO:0000256" key="9">
    <source>
        <dbReference type="ARBA" id="ARBA00022842"/>
    </source>
</evidence>
<dbReference type="Gene3D" id="3.40.50.300">
    <property type="entry name" value="P-loop containing nucleotide triphosphate hydrolases"/>
    <property type="match status" value="2"/>
</dbReference>
<evidence type="ECO:0000259" key="16">
    <source>
        <dbReference type="PROSITE" id="PS51192"/>
    </source>
</evidence>
<keyword evidence="3" id="KW-0479">Metal-binding</keyword>
<feature type="domain" description="Helicase C-terminal" evidence="17">
    <location>
        <begin position="429"/>
        <end position="596"/>
    </location>
</feature>
<gene>
    <name evidence="19" type="primary">DCL1_2</name>
    <name evidence="19" type="ORF">BG006_001092</name>
</gene>
<dbReference type="InterPro" id="IPR014001">
    <property type="entry name" value="Helicase_ATP-bd"/>
</dbReference>
<protein>
    <submittedName>
        <fullName evidence="19">Dicer-like protein 1</fullName>
    </submittedName>
</protein>
<evidence type="ECO:0000256" key="10">
    <source>
        <dbReference type="ARBA" id="ARBA00022884"/>
    </source>
</evidence>
<feature type="domain" description="Helicase ATP-binding" evidence="16">
    <location>
        <begin position="131"/>
        <end position="310"/>
    </location>
</feature>
<feature type="domain" description="RNase III" evidence="15">
    <location>
        <begin position="1021"/>
        <end position="1161"/>
    </location>
</feature>
<dbReference type="InterPro" id="IPR005034">
    <property type="entry name" value="Dicer_dimerisation"/>
</dbReference>
<keyword evidence="7" id="KW-0347">Helicase</keyword>
<dbReference type="Proteomes" id="UP000696485">
    <property type="component" value="Unassembled WGS sequence"/>
</dbReference>
<feature type="region of interest" description="Disordered" evidence="14">
    <location>
        <begin position="15"/>
        <end position="119"/>
    </location>
</feature>
<evidence type="ECO:0000259" key="15">
    <source>
        <dbReference type="PROSITE" id="PS50142"/>
    </source>
</evidence>
<keyword evidence="20" id="KW-1185">Reference proteome</keyword>
<evidence type="ECO:0000256" key="12">
    <source>
        <dbReference type="ARBA" id="ARBA00023211"/>
    </source>
</evidence>
<dbReference type="GO" id="GO:0031047">
    <property type="term" value="P:regulatory ncRNA-mediated gene silencing"/>
    <property type="evidence" value="ECO:0007669"/>
    <property type="project" value="UniProtKB-KW"/>
</dbReference>
<evidence type="ECO:0000256" key="6">
    <source>
        <dbReference type="ARBA" id="ARBA00022801"/>
    </source>
</evidence>
<dbReference type="FunFam" id="1.10.1520.10:FF:000004">
    <property type="entry name" value="Endoribonuclease dicer-like 1"/>
    <property type="match status" value="1"/>
</dbReference>
<keyword evidence="10 13" id="KW-0694">RNA-binding</keyword>
<dbReference type="GO" id="GO:0004386">
    <property type="term" value="F:helicase activity"/>
    <property type="evidence" value="ECO:0007669"/>
    <property type="project" value="UniProtKB-KW"/>
</dbReference>
<dbReference type="GO" id="GO:0005524">
    <property type="term" value="F:ATP binding"/>
    <property type="evidence" value="ECO:0007669"/>
    <property type="project" value="UniProtKB-KW"/>
</dbReference>
<dbReference type="Pfam" id="PF00636">
    <property type="entry name" value="Ribonuclease_3"/>
    <property type="match status" value="2"/>
</dbReference>
<evidence type="ECO:0000256" key="2">
    <source>
        <dbReference type="ARBA" id="ARBA00001946"/>
    </source>
</evidence>
<comment type="caution">
    <text evidence="19">The sequence shown here is derived from an EMBL/GenBank/DDBJ whole genome shotgun (WGS) entry which is preliminary data.</text>
</comment>
<dbReference type="Gene3D" id="3.30.160.380">
    <property type="entry name" value="Dicer dimerisation domain"/>
    <property type="match status" value="1"/>
</dbReference>
<dbReference type="PROSITE" id="PS51194">
    <property type="entry name" value="HELICASE_CTER"/>
    <property type="match status" value="1"/>
</dbReference>
<dbReference type="Gene3D" id="1.10.1520.10">
    <property type="entry name" value="Ribonuclease III domain"/>
    <property type="match status" value="2"/>
</dbReference>
<dbReference type="InterPro" id="IPR000999">
    <property type="entry name" value="RNase_III_dom"/>
</dbReference>
<comment type="similarity">
    <text evidence="13">Belongs to the helicase family. Dicer subfamily.</text>
</comment>
<reference evidence="19" key="1">
    <citation type="journal article" date="2020" name="Fungal Divers.">
        <title>Resolving the Mortierellaceae phylogeny through synthesis of multi-gene phylogenetics and phylogenomics.</title>
        <authorList>
            <person name="Vandepol N."/>
            <person name="Liber J."/>
            <person name="Desiro A."/>
            <person name="Na H."/>
            <person name="Kennedy M."/>
            <person name="Barry K."/>
            <person name="Grigoriev I.V."/>
            <person name="Miller A.N."/>
            <person name="O'Donnell K."/>
            <person name="Stajich J.E."/>
            <person name="Bonito G."/>
        </authorList>
    </citation>
    <scope>NUCLEOTIDE SEQUENCE</scope>
    <source>
        <strain evidence="19">NVP1</strain>
    </source>
</reference>
<dbReference type="EMBL" id="JAAAUY010000120">
    <property type="protein sequence ID" value="KAF9335005.1"/>
    <property type="molecule type" value="Genomic_DNA"/>
</dbReference>
<comment type="cofactor">
    <cofactor evidence="1">
        <name>Mn(2+)</name>
        <dbReference type="ChEBI" id="CHEBI:29035"/>
    </cofactor>
</comment>
<sequence length="1524" mass="171912">MDMGDLILFDGEFPDWYAQPEGTSLRISSSPESCSPTDWPHGRPFRLSDEPTQNDESQGILQDPAQWNDGWEDLFPSAPSMSSHTPPTCNPPTSPTLITHKDPPPNQSEPPTVLQGSGASPLIPRQYQLQIYERALNENTIVVMDTGSGKTLVASMLIKEMRRREAEANRRKRSFFVVSNVPLVKQQADAIRRDSSVEVIEICGASKTKKHQESVWDEIAESAQVVVITAQILLDALRQGYWHMSRIDLLVFDECHHAHKSHPYCFIMNEFYHNTEGVITEKPRIFGMTASPTTNVGSKLEHSARQPDALQDHFERPVQLVALYNPPPRYNRTLLSWQIRPMCNFEPKLLQVWNDAPVILAHLGPWCVDQIWRLAVENLLAASISTAGATEHLEAAKAVISGGESLPPALEPESLTPKVQKLIQTLRVTVTMLGDKFCGIIFVQRRDIAVALTILLQEYAPFRDMFRTQVLAGHSEGHHPLLNMTSKEQSIIINKFREKEYNLLVSTSVAEEGLDIQPCNVVIRFDPVNTTTSYIQSRGRARRKDSRYIMLQECNNHREEAMLVKVHRGEQIMRTWCNNLENSQVGTSPEVIENPKIGISSIFAQRYLVSSTQALITLASAIPLVYRFCNVLSRDASCESRPVFELRRSGMSGYYCNLLLPAHAPVRVFQSDRASCKDMARMSAAFRACETLHRLGALDDHLEPVVARTFAQKEKEKETSAKPFRAEQNHEYPHSTPAFWKTYQFQDQSRSRQVYVCSMTLMDGSSRNHRYRASCIITSQPLPFECHVFNVYIDGEVQQMILKTSPTPLQLRKNQFSLLRQYTLTLFRRITRKKFEYSGGIPFLVAPMTGQDPDGSAIAWHEVDFGQALDPQPIVSERHSEAAIKEMVVVVANDRFRDYFVLEVLREHSLDEIMPKRFNVEIEAMRTGKSNKSLKPTFRQFFLWKYKTECTDDNTMVVLRQVKRLRNNLQPVIHGTAEQEDRASTLAPLSICQKSTISASVLRMSQITPSTICDLDALLLAQEVQQQLHLHDVNLDLLQVALTTSSANRDYNYERLELLGDSFLKFSITIRLYIVNPAKNEGELHMHRIKIISNTALLSHCLRLELFRHITSSPFHRKDWRPVQFLVDTIPWAREHSHTLSNKTLADIVEALLGAAFRSGGTKLAFNAAKVLGIPFDEFGAWTDFHRVHSEMMLNKAGDANTTRNNEFGSQIKKLEARIGYTFQNPHLIHQAMTHASSSSSSSSTLKDGLCYERLEFLGDAVLDFQVIRYFYNKYRDAPPGAITLIKDASVNNQILGAMAVQLGLGEFLIQSSGALAGEIERAIVAIETIKEQSANGLLEGEYWVDIKMPKVLGDLIESTIGAVFVDCGFDFETISALFARLIRPFLDKHVNLDSIVIHPTKALLEYLQSKGCNDSRFDREEPTVAGGSNGSRAYSTLKRLGLGHGQHVGPTLECRFLVHGSLVASAKGTNMEELRKKVAVETMHRLKKEPELLELLCTCPRKRRSGQATMLDRYQGGHYGSGV</sequence>
<feature type="compositionally biased region" description="Polar residues" evidence="14">
    <location>
        <begin position="50"/>
        <end position="60"/>
    </location>
</feature>
<dbReference type="InterPro" id="IPR027417">
    <property type="entry name" value="P-loop_NTPase"/>
</dbReference>
<keyword evidence="11" id="KW-0943">RNA-mediated gene silencing</keyword>
<keyword evidence="6" id="KW-0378">Hydrolase</keyword>
<organism evidence="19 20">
    <name type="scientific">Podila minutissima</name>
    <dbReference type="NCBI Taxonomy" id="64525"/>
    <lineage>
        <taxon>Eukaryota</taxon>
        <taxon>Fungi</taxon>
        <taxon>Fungi incertae sedis</taxon>
        <taxon>Mucoromycota</taxon>
        <taxon>Mortierellomycotina</taxon>
        <taxon>Mortierellomycetes</taxon>
        <taxon>Mortierellales</taxon>
        <taxon>Mortierellaceae</taxon>
        <taxon>Podila</taxon>
    </lineage>
</organism>